<dbReference type="AlphaFoldDB" id="A0A7W7Q7R2"/>
<name>A0A7W7Q7R2_9PSEU</name>
<evidence type="ECO:0000313" key="3">
    <source>
        <dbReference type="Proteomes" id="UP000520767"/>
    </source>
</evidence>
<sequence>MDQFLRIYLCDQLALGIGWRELARRAARNNQDTETGAALDRVAKAIAEDVDTFRTIMDRLRITPNPVKNTAVMVAERVGRLKRNGRLRTYSPLSRFEELEMLTMGINGKKQMWATLRDLADLGARLTDIDFDRLVARAEEQRNELEPHRQTAGTKAFHPGG</sequence>
<protein>
    <submittedName>
        <fullName evidence="2">Uncharacterized protein</fullName>
    </submittedName>
</protein>
<dbReference type="EMBL" id="JACHJQ010000005">
    <property type="protein sequence ID" value="MBB4908600.1"/>
    <property type="molecule type" value="Genomic_DNA"/>
</dbReference>
<evidence type="ECO:0000313" key="2">
    <source>
        <dbReference type="EMBL" id="MBB4908600.1"/>
    </source>
</evidence>
<organism evidence="2 3">
    <name type="scientific">Actinophytocola algeriensis</name>
    <dbReference type="NCBI Taxonomy" id="1768010"/>
    <lineage>
        <taxon>Bacteria</taxon>
        <taxon>Bacillati</taxon>
        <taxon>Actinomycetota</taxon>
        <taxon>Actinomycetes</taxon>
        <taxon>Pseudonocardiales</taxon>
        <taxon>Pseudonocardiaceae</taxon>
    </lineage>
</organism>
<accession>A0A7W7Q7R2</accession>
<proteinExistence type="predicted"/>
<evidence type="ECO:0000256" key="1">
    <source>
        <dbReference type="SAM" id="MobiDB-lite"/>
    </source>
</evidence>
<keyword evidence="3" id="KW-1185">Reference proteome</keyword>
<gene>
    <name evidence="2" type="ORF">FHR82_004853</name>
</gene>
<dbReference type="RefSeq" id="WP_184812736.1">
    <property type="nucleotide sequence ID" value="NZ_JACHJQ010000005.1"/>
</dbReference>
<reference evidence="2 3" key="1">
    <citation type="submission" date="2020-08" db="EMBL/GenBank/DDBJ databases">
        <title>Genomic Encyclopedia of Type Strains, Phase III (KMG-III): the genomes of soil and plant-associated and newly described type strains.</title>
        <authorList>
            <person name="Whitman W."/>
        </authorList>
    </citation>
    <scope>NUCLEOTIDE SEQUENCE [LARGE SCALE GENOMIC DNA]</scope>
    <source>
        <strain evidence="2 3">CECT 8960</strain>
    </source>
</reference>
<comment type="caution">
    <text evidence="2">The sequence shown here is derived from an EMBL/GenBank/DDBJ whole genome shotgun (WGS) entry which is preliminary data.</text>
</comment>
<feature type="region of interest" description="Disordered" evidence="1">
    <location>
        <begin position="141"/>
        <end position="161"/>
    </location>
</feature>
<dbReference type="Proteomes" id="UP000520767">
    <property type="component" value="Unassembled WGS sequence"/>
</dbReference>